<dbReference type="InterPro" id="IPR036397">
    <property type="entry name" value="RNaseH_sf"/>
</dbReference>
<evidence type="ECO:0008006" key="3">
    <source>
        <dbReference type="Google" id="ProtNLM"/>
    </source>
</evidence>
<dbReference type="Gene3D" id="3.30.420.10">
    <property type="entry name" value="Ribonuclease H-like superfamily/Ribonuclease H"/>
    <property type="match status" value="1"/>
</dbReference>
<dbReference type="AlphaFoldDB" id="A0A4Y2TJ83"/>
<organism evidence="1 2">
    <name type="scientific">Araneus ventricosus</name>
    <name type="common">Orbweaver spider</name>
    <name type="synonym">Epeira ventricosa</name>
    <dbReference type="NCBI Taxonomy" id="182803"/>
    <lineage>
        <taxon>Eukaryota</taxon>
        <taxon>Metazoa</taxon>
        <taxon>Ecdysozoa</taxon>
        <taxon>Arthropoda</taxon>
        <taxon>Chelicerata</taxon>
        <taxon>Arachnida</taxon>
        <taxon>Araneae</taxon>
        <taxon>Araneomorphae</taxon>
        <taxon>Entelegynae</taxon>
        <taxon>Araneoidea</taxon>
        <taxon>Araneidae</taxon>
        <taxon>Araneus</taxon>
    </lineage>
</organism>
<sequence>MVEDVDETPETRSDERNVYNRMLIYDFLTLLGFRKNIINRIDRIQKRLQDPSMNCNSAALDLKALKDYFNNDRECIVNEALKIGEVLCEEWNVQFEKRPRKKENAHAGEEAADLLAKKSTLEGIPTTAPRNFLKGKVHTISIQLWQNEWDNGDTGRNVHLILPKVKTSTDPWERPEIVISTGHGPFPTYLKRFSFKTNDCCGWDGSKLEEQTDFAYCVFENGNLTHQWLFKLSKKNSFFRTELLAIKEACIWASKNNNNVKIWSDSESGFKAVAHFQRQAQYHNKSKPFYPVTPPFNSDELKHTWATKATRQQIP</sequence>
<dbReference type="EMBL" id="BGPR01028736">
    <property type="protein sequence ID" value="GBO00091.1"/>
    <property type="molecule type" value="Genomic_DNA"/>
</dbReference>
<name>A0A4Y2TJ83_ARAVE</name>
<dbReference type="GO" id="GO:0003676">
    <property type="term" value="F:nucleic acid binding"/>
    <property type="evidence" value="ECO:0007669"/>
    <property type="project" value="InterPro"/>
</dbReference>
<reference evidence="1 2" key="1">
    <citation type="journal article" date="2019" name="Sci. Rep.">
        <title>Orb-weaving spider Araneus ventricosus genome elucidates the spidroin gene catalogue.</title>
        <authorList>
            <person name="Kono N."/>
            <person name="Nakamura H."/>
            <person name="Ohtoshi R."/>
            <person name="Moran D.A.P."/>
            <person name="Shinohara A."/>
            <person name="Yoshida Y."/>
            <person name="Fujiwara M."/>
            <person name="Mori M."/>
            <person name="Tomita M."/>
            <person name="Arakawa K."/>
        </authorList>
    </citation>
    <scope>NUCLEOTIDE SEQUENCE [LARGE SCALE GENOMIC DNA]</scope>
</reference>
<protein>
    <recommendedName>
        <fullName evidence="3">RNase H type-1 domain-containing protein</fullName>
    </recommendedName>
</protein>
<keyword evidence="2" id="KW-1185">Reference proteome</keyword>
<dbReference type="Proteomes" id="UP000499080">
    <property type="component" value="Unassembled WGS sequence"/>
</dbReference>
<comment type="caution">
    <text evidence="1">The sequence shown here is derived from an EMBL/GenBank/DDBJ whole genome shotgun (WGS) entry which is preliminary data.</text>
</comment>
<gene>
    <name evidence="1" type="ORF">AVEN_263803_1</name>
</gene>
<evidence type="ECO:0000313" key="2">
    <source>
        <dbReference type="Proteomes" id="UP000499080"/>
    </source>
</evidence>
<proteinExistence type="predicted"/>
<accession>A0A4Y2TJ83</accession>
<evidence type="ECO:0000313" key="1">
    <source>
        <dbReference type="EMBL" id="GBO00091.1"/>
    </source>
</evidence>